<dbReference type="AlphaFoldDB" id="A0A0K0G3I3"/>
<sequence length="85" mass="9952">MKKATRNQIKSSRSDIIEIFYLEFYSNVPHVAGTISSDKARPYINVCPGQYWNYGSNDFSYEIHRDAEYWQGKSKDDPSGKKYYP</sequence>
<evidence type="ECO:0000313" key="1">
    <source>
        <dbReference type="Proteomes" id="UP000035680"/>
    </source>
</evidence>
<name>A0A0K0G3I3_STRVS</name>
<dbReference type="WBParaSite" id="SVE_1928800.1">
    <property type="protein sequence ID" value="SVE_1928800.1"/>
    <property type="gene ID" value="SVE_1928800"/>
</dbReference>
<dbReference type="Proteomes" id="UP000035680">
    <property type="component" value="Unassembled WGS sequence"/>
</dbReference>
<protein>
    <submittedName>
        <fullName evidence="2">Transposase</fullName>
    </submittedName>
</protein>
<accession>A0A0K0G3I3</accession>
<organism evidence="1 2">
    <name type="scientific">Strongyloides venezuelensis</name>
    <name type="common">Threadworm</name>
    <dbReference type="NCBI Taxonomy" id="75913"/>
    <lineage>
        <taxon>Eukaryota</taxon>
        <taxon>Metazoa</taxon>
        <taxon>Ecdysozoa</taxon>
        <taxon>Nematoda</taxon>
        <taxon>Chromadorea</taxon>
        <taxon>Rhabditida</taxon>
        <taxon>Tylenchina</taxon>
        <taxon>Panagrolaimomorpha</taxon>
        <taxon>Strongyloidoidea</taxon>
        <taxon>Strongyloididae</taxon>
        <taxon>Strongyloides</taxon>
    </lineage>
</organism>
<keyword evidence="1" id="KW-1185">Reference proteome</keyword>
<proteinExistence type="predicted"/>
<reference evidence="1" key="1">
    <citation type="submission" date="2014-07" db="EMBL/GenBank/DDBJ databases">
        <authorList>
            <person name="Martin A.A"/>
            <person name="De Silva N."/>
        </authorList>
    </citation>
    <scope>NUCLEOTIDE SEQUENCE</scope>
</reference>
<evidence type="ECO:0000313" key="2">
    <source>
        <dbReference type="WBParaSite" id="SVE_1928800.1"/>
    </source>
</evidence>
<reference evidence="2" key="2">
    <citation type="submission" date="2015-08" db="UniProtKB">
        <authorList>
            <consortium name="WormBaseParasite"/>
        </authorList>
    </citation>
    <scope>IDENTIFICATION</scope>
</reference>